<dbReference type="PROSITE" id="PS01095">
    <property type="entry name" value="GH18_1"/>
    <property type="match status" value="1"/>
</dbReference>
<feature type="domain" description="GH18" evidence="8">
    <location>
        <begin position="23"/>
        <end position="339"/>
    </location>
</feature>
<dbReference type="GO" id="GO:0005975">
    <property type="term" value="P:carbohydrate metabolic process"/>
    <property type="evidence" value="ECO:0007669"/>
    <property type="project" value="InterPro"/>
</dbReference>
<dbReference type="InterPro" id="IPR011583">
    <property type="entry name" value="Chitinase_II/V-like_cat"/>
</dbReference>
<dbReference type="AlphaFoldDB" id="A0A5S3XLS0"/>
<accession>A0A5S3XLS0</accession>
<keyword evidence="11" id="KW-1185">Reference proteome</keyword>
<dbReference type="Gene3D" id="3.20.20.80">
    <property type="entry name" value="Glycosidases"/>
    <property type="match status" value="1"/>
</dbReference>
<proteinExistence type="inferred from homology"/>
<comment type="caution">
    <text evidence="10">The sequence shown here is derived from an EMBL/GenBank/DDBJ whole genome shotgun (WGS) entry which is preliminary data.</text>
</comment>
<keyword evidence="3 5" id="KW-0378">Hydrolase</keyword>
<keyword evidence="4 5" id="KW-0326">Glycosidase</keyword>
<evidence type="ECO:0000256" key="2">
    <source>
        <dbReference type="ARBA" id="ARBA00012729"/>
    </source>
</evidence>
<comment type="similarity">
    <text evidence="6">Belongs to the glycosyl hydrolase 18 family.</text>
</comment>
<reference evidence="11 12" key="2">
    <citation type="submission" date="2019-06" db="EMBL/GenBank/DDBJ databases">
        <title>Co-occurence of chitin degradation, pigmentation and bioactivity in marine Pseudoalteromonas.</title>
        <authorList>
            <person name="Sonnenschein E.C."/>
            <person name="Bech P.K."/>
        </authorList>
    </citation>
    <scope>NUCLEOTIDE SEQUENCE [LARGE SCALE GENOMIC DNA]</scope>
    <source>
        <strain evidence="12">S2231</strain>
        <strain evidence="9 11">S2233</strain>
    </source>
</reference>
<dbReference type="GO" id="GO:0008843">
    <property type="term" value="F:endochitinase activity"/>
    <property type="evidence" value="ECO:0007669"/>
    <property type="project" value="UniProtKB-EC"/>
</dbReference>
<dbReference type="OrthoDB" id="9775889at2"/>
<dbReference type="EC" id="3.2.1.14" evidence="2"/>
<evidence type="ECO:0000313" key="12">
    <source>
        <dbReference type="Proteomes" id="UP000307706"/>
    </source>
</evidence>
<evidence type="ECO:0000313" key="10">
    <source>
        <dbReference type="EMBL" id="TMP54760.1"/>
    </source>
</evidence>
<dbReference type="Pfam" id="PF00704">
    <property type="entry name" value="Glyco_hydro_18"/>
    <property type="match status" value="1"/>
</dbReference>
<reference evidence="10" key="3">
    <citation type="submission" date="2019-09" db="EMBL/GenBank/DDBJ databases">
        <title>Co-occurence of chitin degradation, pigmentation and bioactivity in marine Pseudoalteromonas.</title>
        <authorList>
            <person name="Sonnenschein E.C."/>
            <person name="Bech P.K."/>
        </authorList>
    </citation>
    <scope>NUCLEOTIDE SEQUENCE</scope>
    <source>
        <strain evidence="10">S2231</strain>
    </source>
</reference>
<reference evidence="10 12" key="1">
    <citation type="submission" date="2017-12" db="EMBL/GenBank/DDBJ databases">
        <authorList>
            <person name="Paulsen S."/>
            <person name="Gram L.K."/>
        </authorList>
    </citation>
    <scope>NUCLEOTIDE SEQUENCE [LARGE SCALE GENOMIC DNA]</scope>
    <source>
        <strain evidence="10 12">S2231</strain>
        <strain evidence="9">S2233</strain>
    </source>
</reference>
<dbReference type="Proteomes" id="UP000307706">
    <property type="component" value="Unassembled WGS sequence"/>
</dbReference>
<dbReference type="SMART" id="SM00636">
    <property type="entry name" value="Glyco_18"/>
    <property type="match status" value="1"/>
</dbReference>
<dbReference type="InterPro" id="IPR017853">
    <property type="entry name" value="GH"/>
</dbReference>
<evidence type="ECO:0000256" key="7">
    <source>
        <dbReference type="SAM" id="SignalP"/>
    </source>
</evidence>
<dbReference type="PANTHER" id="PTHR11177:SF317">
    <property type="entry name" value="CHITINASE 12-RELATED"/>
    <property type="match status" value="1"/>
</dbReference>
<sequence length="404" mass="45522">MIRKSLLTLCFGAVLSAQATQCPRVEGAYATWQYPLGGVLAIEELNSDALTHIILAFAFPTEGGGLDTRLVDTHINDALQFGRSNNIGIILSIGGAGVNFLNLTKADLNALAKNIADYAIQHRLDGIDIDWEHFSTNEQPNPIESGNHLYLLKRLHELLPQEIDLGTDVEAGFWNGPNYHQDLDIYADYIRFMAYNFTGQWPASFIDHHSAWLYTQMGLESDIPGINSMMQKYPKEKTLLGLPFYHKGFVDGQSEQVSIVTTDHIVEKLVKDRGVEFNSGHAIADTTHWYWETPELLKKKSQFIKDNHYPGVFIWELHQDSKDPDYQLLNAIAEVLPKCDACSAQWQSYPTIYNQGDTFSFNGQNYRVKSGPIYDITPDTSGHEHRFSKIGNCKTNSTFNKTVL</sequence>
<dbReference type="Proteomes" id="UP000305730">
    <property type="component" value="Unassembled WGS sequence"/>
</dbReference>
<dbReference type="InterPro" id="IPR050314">
    <property type="entry name" value="Glycosyl_Hydrlase_18"/>
</dbReference>
<evidence type="ECO:0000259" key="8">
    <source>
        <dbReference type="PROSITE" id="PS51910"/>
    </source>
</evidence>
<evidence type="ECO:0000256" key="1">
    <source>
        <dbReference type="ARBA" id="ARBA00000822"/>
    </source>
</evidence>
<evidence type="ECO:0000256" key="5">
    <source>
        <dbReference type="RuleBase" id="RU000489"/>
    </source>
</evidence>
<dbReference type="PANTHER" id="PTHR11177">
    <property type="entry name" value="CHITINASE"/>
    <property type="match status" value="1"/>
</dbReference>
<name>A0A5S3XLS0_9GAMM</name>
<feature type="signal peptide" evidence="7">
    <location>
        <begin position="1"/>
        <end position="19"/>
    </location>
</feature>
<evidence type="ECO:0000256" key="3">
    <source>
        <dbReference type="ARBA" id="ARBA00022801"/>
    </source>
</evidence>
<protein>
    <recommendedName>
        <fullName evidence="2">chitinase</fullName>
        <ecNumber evidence="2">3.2.1.14</ecNumber>
    </recommendedName>
</protein>
<dbReference type="InterPro" id="IPR001223">
    <property type="entry name" value="Glyco_hydro18_cat"/>
</dbReference>
<organism evidence="10 12">
    <name type="scientific">Pseudoalteromonas citrea</name>
    <dbReference type="NCBI Taxonomy" id="43655"/>
    <lineage>
        <taxon>Bacteria</taxon>
        <taxon>Pseudomonadati</taxon>
        <taxon>Pseudomonadota</taxon>
        <taxon>Gammaproteobacteria</taxon>
        <taxon>Alteromonadales</taxon>
        <taxon>Pseudoalteromonadaceae</taxon>
        <taxon>Pseudoalteromonas</taxon>
    </lineage>
</organism>
<dbReference type="SUPFAM" id="SSF51445">
    <property type="entry name" value="(Trans)glycosidases"/>
    <property type="match status" value="1"/>
</dbReference>
<evidence type="ECO:0000256" key="6">
    <source>
        <dbReference type="RuleBase" id="RU004453"/>
    </source>
</evidence>
<gene>
    <name evidence="10" type="ORF">CWB96_18670</name>
    <name evidence="9" type="ORF">CWB97_22070</name>
</gene>
<evidence type="ECO:0000313" key="9">
    <source>
        <dbReference type="EMBL" id="TMP38312.1"/>
    </source>
</evidence>
<dbReference type="Gene3D" id="3.40.5.30">
    <property type="entry name" value="(Trans)glycosidases - domain 2"/>
    <property type="match status" value="1"/>
</dbReference>
<dbReference type="PROSITE" id="PS51910">
    <property type="entry name" value="GH18_2"/>
    <property type="match status" value="1"/>
</dbReference>
<dbReference type="GO" id="GO:0005576">
    <property type="term" value="C:extracellular region"/>
    <property type="evidence" value="ECO:0007669"/>
    <property type="project" value="TreeGrafter"/>
</dbReference>
<dbReference type="RefSeq" id="WP_138598688.1">
    <property type="nucleotide sequence ID" value="NZ_PNCK01000122.1"/>
</dbReference>
<dbReference type="GO" id="GO:0008061">
    <property type="term" value="F:chitin binding"/>
    <property type="evidence" value="ECO:0007669"/>
    <property type="project" value="InterPro"/>
</dbReference>
<feature type="chain" id="PRO_5024308444" description="chitinase" evidence="7">
    <location>
        <begin position="20"/>
        <end position="404"/>
    </location>
</feature>
<evidence type="ECO:0000256" key="4">
    <source>
        <dbReference type="ARBA" id="ARBA00023295"/>
    </source>
</evidence>
<evidence type="ECO:0000313" key="11">
    <source>
        <dbReference type="Proteomes" id="UP000305730"/>
    </source>
</evidence>
<keyword evidence="7" id="KW-0732">Signal</keyword>
<dbReference type="EMBL" id="PNCL01000113">
    <property type="protein sequence ID" value="TMP54760.1"/>
    <property type="molecule type" value="Genomic_DNA"/>
</dbReference>
<comment type="catalytic activity">
    <reaction evidence="1">
        <text>Random endo-hydrolysis of N-acetyl-beta-D-glucosaminide (1-&gt;4)-beta-linkages in chitin and chitodextrins.</text>
        <dbReference type="EC" id="3.2.1.14"/>
    </reaction>
</comment>
<dbReference type="EMBL" id="PNCK01000122">
    <property type="protein sequence ID" value="TMP38312.1"/>
    <property type="molecule type" value="Genomic_DNA"/>
</dbReference>
<dbReference type="InterPro" id="IPR001579">
    <property type="entry name" value="Glyco_hydro_18_chit_AS"/>
</dbReference>
<dbReference type="GO" id="GO:0006032">
    <property type="term" value="P:chitin catabolic process"/>
    <property type="evidence" value="ECO:0007669"/>
    <property type="project" value="TreeGrafter"/>
</dbReference>